<reference evidence="1 2" key="1">
    <citation type="journal article" date="2019" name="Int. J. Syst. Evol. Microbiol.">
        <title>The Global Catalogue of Microorganisms (GCM) 10K type strain sequencing project: providing services to taxonomists for standard genome sequencing and annotation.</title>
        <authorList>
            <consortium name="The Broad Institute Genomics Platform"/>
            <consortium name="The Broad Institute Genome Sequencing Center for Infectious Disease"/>
            <person name="Wu L."/>
            <person name="Ma J."/>
        </authorList>
    </citation>
    <scope>NUCLEOTIDE SEQUENCE [LARGE SCALE GENOMIC DNA]</scope>
    <source>
        <strain evidence="1 2">JCM 12140</strain>
    </source>
</reference>
<evidence type="ECO:0000313" key="1">
    <source>
        <dbReference type="EMBL" id="GAA1494777.1"/>
    </source>
</evidence>
<dbReference type="Proteomes" id="UP001501742">
    <property type="component" value="Unassembled WGS sequence"/>
</dbReference>
<sequence>MAQTEWRRTATGRAARSAVAVAASALVLTGCALPEQGAGEPRRAQPVVDADAAKQQMIDAVDDVTGRLGDDWKARTGPDYAEACALPDGAPGAQWRYLVGSSRTGTPEEDAQDAIDHWKASGLRIERRNSSDGPAVFAGGGDQIASISLYAYSGNYTVQAVSLCFPGDPDELGGDLG</sequence>
<organism evidence="1 2">
    <name type="scientific">Curtobacterium herbarum</name>
    <dbReference type="NCBI Taxonomy" id="150122"/>
    <lineage>
        <taxon>Bacteria</taxon>
        <taxon>Bacillati</taxon>
        <taxon>Actinomycetota</taxon>
        <taxon>Actinomycetes</taxon>
        <taxon>Micrococcales</taxon>
        <taxon>Microbacteriaceae</taxon>
        <taxon>Curtobacterium</taxon>
    </lineage>
</organism>
<dbReference type="RefSeq" id="WP_204607455.1">
    <property type="nucleotide sequence ID" value="NZ_BAAAJX010000017.1"/>
</dbReference>
<gene>
    <name evidence="1" type="ORF">GCM10009627_31230</name>
</gene>
<keyword evidence="2" id="KW-1185">Reference proteome</keyword>
<protein>
    <recommendedName>
        <fullName evidence="3">LppA-like lipoprotein</fullName>
    </recommendedName>
</protein>
<evidence type="ECO:0008006" key="3">
    <source>
        <dbReference type="Google" id="ProtNLM"/>
    </source>
</evidence>
<proteinExistence type="predicted"/>
<comment type="caution">
    <text evidence="1">The sequence shown here is derived from an EMBL/GenBank/DDBJ whole genome shotgun (WGS) entry which is preliminary data.</text>
</comment>
<evidence type="ECO:0000313" key="2">
    <source>
        <dbReference type="Proteomes" id="UP001501742"/>
    </source>
</evidence>
<name>A0ABN1ZGW5_9MICO</name>
<dbReference type="PROSITE" id="PS51257">
    <property type="entry name" value="PROKAR_LIPOPROTEIN"/>
    <property type="match status" value="1"/>
</dbReference>
<accession>A0ABN1ZGW5</accession>
<dbReference type="EMBL" id="BAAAJX010000017">
    <property type="protein sequence ID" value="GAA1494777.1"/>
    <property type="molecule type" value="Genomic_DNA"/>
</dbReference>